<feature type="transmembrane region" description="Helical" evidence="6">
    <location>
        <begin position="87"/>
        <end position="107"/>
    </location>
</feature>
<name>A0ABP6T203_9ACTN</name>
<evidence type="ECO:0000256" key="3">
    <source>
        <dbReference type="ARBA" id="ARBA00022692"/>
    </source>
</evidence>
<dbReference type="SUPFAM" id="SSF103481">
    <property type="entry name" value="Multidrug resistance efflux transporter EmrE"/>
    <property type="match status" value="2"/>
</dbReference>
<evidence type="ECO:0000256" key="6">
    <source>
        <dbReference type="SAM" id="Phobius"/>
    </source>
</evidence>
<sequence>MRFVPFFAVLGSVTSLQLGASLASVLFPVIGAAGASALRLTLSALVLVALTRPRVRSWTRGQWRSVVLLGIALAGMNGAFYEAVSRIPLGAAVTLEFLGPLALATVLSRRLRDLLWVALALTGVVVLGIEGFEQPLTVAGVAWALVAAAFWAGYILAGARVASADVGMSGLAVASVVAGLLTLPIGIVSAGTALLSWPVLGIAVGMAVLASVIPYSLELFALGRMPKKSFSVLLALEPAVAAMAGAALLGQAVGVGAVLAITLVIVAAVGATLTSPPRATPEEPVLPEFAEVTTGDRPKAVTAPTTTLQPC</sequence>
<evidence type="ECO:0000256" key="4">
    <source>
        <dbReference type="ARBA" id="ARBA00022989"/>
    </source>
</evidence>
<keyword evidence="9" id="KW-1185">Reference proteome</keyword>
<dbReference type="PANTHER" id="PTHR32322">
    <property type="entry name" value="INNER MEMBRANE TRANSPORTER"/>
    <property type="match status" value="1"/>
</dbReference>
<dbReference type="Proteomes" id="UP001501676">
    <property type="component" value="Unassembled WGS sequence"/>
</dbReference>
<evidence type="ECO:0000313" key="9">
    <source>
        <dbReference type="Proteomes" id="UP001501676"/>
    </source>
</evidence>
<feature type="transmembrane region" description="Helical" evidence="6">
    <location>
        <begin position="138"/>
        <end position="157"/>
    </location>
</feature>
<dbReference type="InterPro" id="IPR037185">
    <property type="entry name" value="EmrE-like"/>
</dbReference>
<feature type="domain" description="EamA" evidence="7">
    <location>
        <begin position="139"/>
        <end position="270"/>
    </location>
</feature>
<dbReference type="EMBL" id="BAAAYN010000031">
    <property type="protein sequence ID" value="GAA3391141.1"/>
    <property type="molecule type" value="Genomic_DNA"/>
</dbReference>
<proteinExistence type="inferred from homology"/>
<evidence type="ECO:0000259" key="7">
    <source>
        <dbReference type="Pfam" id="PF00892"/>
    </source>
</evidence>
<reference evidence="9" key="1">
    <citation type="journal article" date="2019" name="Int. J. Syst. Evol. Microbiol.">
        <title>The Global Catalogue of Microorganisms (GCM) 10K type strain sequencing project: providing services to taxonomists for standard genome sequencing and annotation.</title>
        <authorList>
            <consortium name="The Broad Institute Genomics Platform"/>
            <consortium name="The Broad Institute Genome Sequencing Center for Infectious Disease"/>
            <person name="Wu L."/>
            <person name="Ma J."/>
        </authorList>
    </citation>
    <scope>NUCLEOTIDE SEQUENCE [LARGE SCALE GENOMIC DNA]</scope>
    <source>
        <strain evidence="9">JCM 9458</strain>
    </source>
</reference>
<keyword evidence="3 6" id="KW-0812">Transmembrane</keyword>
<feature type="transmembrane region" description="Helical" evidence="6">
    <location>
        <begin position="63"/>
        <end position="81"/>
    </location>
</feature>
<comment type="caution">
    <text evidence="8">The sequence shown here is derived from an EMBL/GenBank/DDBJ whole genome shotgun (WGS) entry which is preliminary data.</text>
</comment>
<dbReference type="RefSeq" id="WP_345730434.1">
    <property type="nucleotide sequence ID" value="NZ_BAAAYN010000031.1"/>
</dbReference>
<evidence type="ECO:0000256" key="5">
    <source>
        <dbReference type="ARBA" id="ARBA00023136"/>
    </source>
</evidence>
<feature type="transmembrane region" description="Helical" evidence="6">
    <location>
        <begin position="229"/>
        <end position="249"/>
    </location>
</feature>
<feature type="transmembrane region" description="Helical" evidence="6">
    <location>
        <begin position="255"/>
        <end position="273"/>
    </location>
</feature>
<dbReference type="Pfam" id="PF00892">
    <property type="entry name" value="EamA"/>
    <property type="match status" value="1"/>
</dbReference>
<dbReference type="PANTHER" id="PTHR32322:SF2">
    <property type="entry name" value="EAMA DOMAIN-CONTAINING PROTEIN"/>
    <property type="match status" value="1"/>
</dbReference>
<keyword evidence="4 6" id="KW-1133">Transmembrane helix</keyword>
<feature type="transmembrane region" description="Helical" evidence="6">
    <location>
        <begin position="114"/>
        <end position="132"/>
    </location>
</feature>
<evidence type="ECO:0000313" key="8">
    <source>
        <dbReference type="EMBL" id="GAA3391141.1"/>
    </source>
</evidence>
<evidence type="ECO:0000256" key="2">
    <source>
        <dbReference type="ARBA" id="ARBA00007362"/>
    </source>
</evidence>
<accession>A0ABP6T203</accession>
<comment type="similarity">
    <text evidence="2">Belongs to the EamA transporter family.</text>
</comment>
<dbReference type="InterPro" id="IPR050638">
    <property type="entry name" value="AA-Vitamin_Transporters"/>
</dbReference>
<evidence type="ECO:0000256" key="1">
    <source>
        <dbReference type="ARBA" id="ARBA00004141"/>
    </source>
</evidence>
<gene>
    <name evidence="8" type="ORF">GCM10020369_47890</name>
</gene>
<feature type="transmembrane region" description="Helical" evidence="6">
    <location>
        <begin position="194"/>
        <end position="217"/>
    </location>
</feature>
<feature type="transmembrane region" description="Helical" evidence="6">
    <location>
        <begin position="25"/>
        <end position="51"/>
    </location>
</feature>
<organism evidence="8 9">
    <name type="scientific">Cryptosporangium minutisporangium</name>
    <dbReference type="NCBI Taxonomy" id="113569"/>
    <lineage>
        <taxon>Bacteria</taxon>
        <taxon>Bacillati</taxon>
        <taxon>Actinomycetota</taxon>
        <taxon>Actinomycetes</taxon>
        <taxon>Cryptosporangiales</taxon>
        <taxon>Cryptosporangiaceae</taxon>
        <taxon>Cryptosporangium</taxon>
    </lineage>
</organism>
<protein>
    <submittedName>
        <fullName evidence="8">DMT family transporter</fullName>
    </submittedName>
</protein>
<dbReference type="InterPro" id="IPR000620">
    <property type="entry name" value="EamA_dom"/>
</dbReference>
<comment type="subcellular location">
    <subcellularLocation>
        <location evidence="1">Membrane</location>
        <topology evidence="1">Multi-pass membrane protein</topology>
    </subcellularLocation>
</comment>
<feature type="transmembrane region" description="Helical" evidence="6">
    <location>
        <begin position="169"/>
        <end position="188"/>
    </location>
</feature>
<keyword evidence="5 6" id="KW-0472">Membrane</keyword>